<reference evidence="3 4" key="1">
    <citation type="submission" date="2018-08" db="EMBL/GenBank/DDBJ databases">
        <title>A genome reference for cultivated species of the human gut microbiota.</title>
        <authorList>
            <person name="Zou Y."/>
            <person name="Xue W."/>
            <person name="Luo G."/>
        </authorList>
    </citation>
    <scope>NUCLEOTIDE SEQUENCE [LARGE SCALE GENOMIC DNA]</scope>
    <source>
        <strain evidence="3 4">OF03-9BH</strain>
    </source>
</reference>
<organism evidence="3 4">
    <name type="scientific">Bacteroides stercorirosoris</name>
    <dbReference type="NCBI Taxonomy" id="871324"/>
    <lineage>
        <taxon>Bacteria</taxon>
        <taxon>Pseudomonadati</taxon>
        <taxon>Bacteroidota</taxon>
        <taxon>Bacteroidia</taxon>
        <taxon>Bacteroidales</taxon>
        <taxon>Bacteroidaceae</taxon>
        <taxon>Bacteroides</taxon>
    </lineage>
</organism>
<comment type="caution">
    <text evidence="3">The sequence shown here is derived from an EMBL/GenBank/DDBJ whole genome shotgun (WGS) entry which is preliminary data.</text>
</comment>
<dbReference type="CDD" id="cd03811">
    <property type="entry name" value="GT4_GT28_WabH-like"/>
    <property type="match status" value="1"/>
</dbReference>
<dbReference type="InterPro" id="IPR001296">
    <property type="entry name" value="Glyco_trans_1"/>
</dbReference>
<dbReference type="Proteomes" id="UP000286075">
    <property type="component" value="Unassembled WGS sequence"/>
</dbReference>
<evidence type="ECO:0000259" key="1">
    <source>
        <dbReference type="Pfam" id="PF00534"/>
    </source>
</evidence>
<evidence type="ECO:0000313" key="4">
    <source>
        <dbReference type="Proteomes" id="UP000286075"/>
    </source>
</evidence>
<sequence length="372" mass="42704">MRKEILFIIENLRGGGAEKVLLDLLRRFDYTHYHVSLLVAYPEGVYKNDIPKEVELIFLYKKNHTFCRKAFRYYKRYGGFSYMLRYQLQKRIKNSYDVIVSFLEGRALLLHSLIRDKGGMNITWVHSDLSTYHWTMAAFPSLSAEKKCYATMDKIVFVSHQAMNSFSNMFALSVPATCIYNIIDTKHIQALAAKEEISYPCFTVTTMGTLNRVKAFEKLVYVAKRFSDAGYSIHFQIIGEGDKEEQLKKLCHDLKVQAQVHFLGFMNNPYPYLKSSDMYVSTSLSEGFSLVIGEAMGLGVPVAATRTAGATELLDEGRCGVLTEHDEEDIYKGIKMLVDDERLRSEYAEKALRRSEIFAVDKIMQQIYGLFN</sequence>
<dbReference type="SUPFAM" id="SSF53756">
    <property type="entry name" value="UDP-Glycosyltransferase/glycogen phosphorylase"/>
    <property type="match status" value="1"/>
</dbReference>
<dbReference type="GO" id="GO:0016757">
    <property type="term" value="F:glycosyltransferase activity"/>
    <property type="evidence" value="ECO:0007669"/>
    <property type="project" value="InterPro"/>
</dbReference>
<dbReference type="Pfam" id="PF13439">
    <property type="entry name" value="Glyco_transf_4"/>
    <property type="match status" value="1"/>
</dbReference>
<keyword evidence="3" id="KW-0808">Transferase</keyword>
<dbReference type="RefSeq" id="WP_117986582.1">
    <property type="nucleotide sequence ID" value="NZ_CABMFG010000003.1"/>
</dbReference>
<name>A0A413HAR3_9BACE</name>
<dbReference type="PANTHER" id="PTHR12526">
    <property type="entry name" value="GLYCOSYLTRANSFERASE"/>
    <property type="match status" value="1"/>
</dbReference>
<proteinExistence type="predicted"/>
<protein>
    <submittedName>
        <fullName evidence="3">Glycosyltransferase</fullName>
    </submittedName>
</protein>
<dbReference type="Gene3D" id="3.40.50.2000">
    <property type="entry name" value="Glycogen Phosphorylase B"/>
    <property type="match status" value="2"/>
</dbReference>
<feature type="domain" description="Glycosyl transferase family 1" evidence="1">
    <location>
        <begin position="203"/>
        <end position="351"/>
    </location>
</feature>
<dbReference type="InterPro" id="IPR028098">
    <property type="entry name" value="Glyco_trans_4-like_N"/>
</dbReference>
<gene>
    <name evidence="3" type="ORF">DXA68_03075</name>
</gene>
<accession>A0A413HAR3</accession>
<evidence type="ECO:0000313" key="3">
    <source>
        <dbReference type="EMBL" id="RGX80567.1"/>
    </source>
</evidence>
<evidence type="ECO:0000259" key="2">
    <source>
        <dbReference type="Pfam" id="PF13439"/>
    </source>
</evidence>
<dbReference type="OrthoDB" id="798298at2"/>
<dbReference type="Pfam" id="PF00534">
    <property type="entry name" value="Glycos_transf_1"/>
    <property type="match status" value="1"/>
</dbReference>
<dbReference type="PANTHER" id="PTHR12526:SF630">
    <property type="entry name" value="GLYCOSYLTRANSFERASE"/>
    <property type="match status" value="1"/>
</dbReference>
<feature type="domain" description="Glycosyltransferase subfamily 4-like N-terminal" evidence="2">
    <location>
        <begin position="15"/>
        <end position="186"/>
    </location>
</feature>
<dbReference type="AlphaFoldDB" id="A0A413HAR3"/>
<dbReference type="EMBL" id="QSCF01000003">
    <property type="protein sequence ID" value="RGX80567.1"/>
    <property type="molecule type" value="Genomic_DNA"/>
</dbReference>